<keyword evidence="7 9" id="KW-0496">Mitochondrion</keyword>
<keyword evidence="11" id="KW-1185">Reference proteome</keyword>
<dbReference type="InterPro" id="IPR026769">
    <property type="entry name" value="Mic13"/>
</dbReference>
<evidence type="ECO:0000256" key="6">
    <source>
        <dbReference type="ARBA" id="ARBA00022989"/>
    </source>
</evidence>
<dbReference type="AlphaFoldDB" id="A0A8J6FG36"/>
<sequence length="111" mass="11909">MAPAVLRLLRVSTKLLVAGGALYMAYDYGLLGSGAQGQEVLKKSSAALPPVVQEWAEYCGVQIPSAPKLDFSVSESWNWGVQQSVSALSVAPTKACDYTAQGWKYVKDLVK</sequence>
<dbReference type="PANTHER" id="PTHR31816:SF3">
    <property type="entry name" value="MICOS COMPLEX SUBUNIT MIC13"/>
    <property type="match status" value="1"/>
</dbReference>
<accession>A0A8J6FG36</accession>
<keyword evidence="5 9" id="KW-0999">Mitochondrion inner membrane</keyword>
<keyword evidence="4" id="KW-0812">Transmembrane</keyword>
<dbReference type="OrthoDB" id="5948578at2759"/>
<comment type="similarity">
    <text evidence="2 9">Belongs to the MICOS complex subunit Mic13 family.</text>
</comment>
<comment type="function">
    <text evidence="9">Component of the MICOS complex, a large protein complex of the mitochondrial inner membrane that plays crucial roles in the maintenance of crista junctions, inner membrane architecture, and formation of contact sites to the outer membrane.</text>
</comment>
<evidence type="ECO:0000256" key="2">
    <source>
        <dbReference type="ARBA" id="ARBA00006771"/>
    </source>
</evidence>
<dbReference type="Proteomes" id="UP000770717">
    <property type="component" value="Unassembled WGS sequence"/>
</dbReference>
<dbReference type="EMBL" id="WNTK01000003">
    <property type="protein sequence ID" value="KAG9486325.1"/>
    <property type="molecule type" value="Genomic_DNA"/>
</dbReference>
<dbReference type="GO" id="GO:0042407">
    <property type="term" value="P:cristae formation"/>
    <property type="evidence" value="ECO:0007669"/>
    <property type="project" value="TreeGrafter"/>
</dbReference>
<evidence type="ECO:0000313" key="11">
    <source>
        <dbReference type="Proteomes" id="UP000770717"/>
    </source>
</evidence>
<organism evidence="10 11">
    <name type="scientific">Eleutherodactylus coqui</name>
    <name type="common">Puerto Rican coqui</name>
    <dbReference type="NCBI Taxonomy" id="57060"/>
    <lineage>
        <taxon>Eukaryota</taxon>
        <taxon>Metazoa</taxon>
        <taxon>Chordata</taxon>
        <taxon>Craniata</taxon>
        <taxon>Vertebrata</taxon>
        <taxon>Euteleostomi</taxon>
        <taxon>Amphibia</taxon>
        <taxon>Batrachia</taxon>
        <taxon>Anura</taxon>
        <taxon>Neobatrachia</taxon>
        <taxon>Hyloidea</taxon>
        <taxon>Eleutherodactylidae</taxon>
        <taxon>Eleutherodactylinae</taxon>
        <taxon>Eleutherodactylus</taxon>
        <taxon>Eleutherodactylus</taxon>
    </lineage>
</organism>
<dbReference type="GO" id="GO:0061617">
    <property type="term" value="C:MICOS complex"/>
    <property type="evidence" value="ECO:0007669"/>
    <property type="project" value="UniProtKB-UniRule"/>
</dbReference>
<evidence type="ECO:0000256" key="3">
    <source>
        <dbReference type="ARBA" id="ARBA00018172"/>
    </source>
</evidence>
<comment type="caution">
    <text evidence="10">The sequence shown here is derived from an EMBL/GenBank/DDBJ whole genome shotgun (WGS) entry which is preliminary data.</text>
</comment>
<dbReference type="Pfam" id="PF15884">
    <property type="entry name" value="QIL1"/>
    <property type="match status" value="1"/>
</dbReference>
<gene>
    <name evidence="10" type="ORF">GDO78_006621</name>
</gene>
<comment type="subunit">
    <text evidence="9">Component of the mitochondrial contact site and cristae organizing system (MICOS) complex.</text>
</comment>
<evidence type="ECO:0000256" key="9">
    <source>
        <dbReference type="RuleBase" id="RU363009"/>
    </source>
</evidence>
<keyword evidence="8" id="KW-0472">Membrane</keyword>
<proteinExistence type="inferred from homology"/>
<protein>
    <recommendedName>
        <fullName evidence="3 9">MICOS complex subunit MIC13</fullName>
    </recommendedName>
</protein>
<keyword evidence="6" id="KW-1133">Transmembrane helix</keyword>
<reference evidence="10" key="1">
    <citation type="thesis" date="2020" institute="ProQuest LLC" country="789 East Eisenhower Parkway, Ann Arbor, MI, USA">
        <title>Comparative Genomics and Chromosome Evolution.</title>
        <authorList>
            <person name="Mudd A.B."/>
        </authorList>
    </citation>
    <scope>NUCLEOTIDE SEQUENCE</scope>
    <source>
        <strain evidence="10">HN-11 Male</strain>
        <tissue evidence="10">Kidney and liver</tissue>
    </source>
</reference>
<evidence type="ECO:0000256" key="5">
    <source>
        <dbReference type="ARBA" id="ARBA00022792"/>
    </source>
</evidence>
<dbReference type="GO" id="GO:0044284">
    <property type="term" value="C:mitochondrial crista junction"/>
    <property type="evidence" value="ECO:0007669"/>
    <property type="project" value="TreeGrafter"/>
</dbReference>
<name>A0A8J6FG36_ELECQ</name>
<evidence type="ECO:0000256" key="1">
    <source>
        <dbReference type="ARBA" id="ARBA00004434"/>
    </source>
</evidence>
<dbReference type="PANTHER" id="PTHR31816">
    <property type="entry name" value="MICOS COMPLEX SUBUNIT MIC13"/>
    <property type="match status" value="1"/>
</dbReference>
<evidence type="ECO:0000256" key="4">
    <source>
        <dbReference type="ARBA" id="ARBA00022692"/>
    </source>
</evidence>
<evidence type="ECO:0000256" key="8">
    <source>
        <dbReference type="ARBA" id="ARBA00023136"/>
    </source>
</evidence>
<evidence type="ECO:0000256" key="7">
    <source>
        <dbReference type="ARBA" id="ARBA00023128"/>
    </source>
</evidence>
<comment type="subcellular location">
    <subcellularLocation>
        <location evidence="1 9">Mitochondrion inner membrane</location>
        <topology evidence="1 9">Single-pass membrane protein</topology>
    </subcellularLocation>
</comment>
<evidence type="ECO:0000313" key="10">
    <source>
        <dbReference type="EMBL" id="KAG9486325.1"/>
    </source>
</evidence>